<dbReference type="HOGENOM" id="CLU_165457_4_0_6"/>
<dbReference type="STRING" id="765912.Thimo_0406"/>
<dbReference type="Pfam" id="PF07704">
    <property type="entry name" value="PSK_trans_fac"/>
    <property type="match status" value="1"/>
</dbReference>
<sequence>MALNIRNPETERLAERISELTGETKTAAVTRALRERLERLQREHSGQSLADRLDAIACRMARLPVRDARTPEEILGYDDNGLPR</sequence>
<dbReference type="InterPro" id="IPR011660">
    <property type="entry name" value="VapB-like"/>
</dbReference>
<gene>
    <name evidence="1" type="ORF">Thimo_0406</name>
</gene>
<keyword evidence="2" id="KW-1185">Reference proteome</keyword>
<evidence type="ECO:0008006" key="3">
    <source>
        <dbReference type="Google" id="ProtNLM"/>
    </source>
</evidence>
<organism evidence="1 2">
    <name type="scientific">Thioflavicoccus mobilis 8321</name>
    <dbReference type="NCBI Taxonomy" id="765912"/>
    <lineage>
        <taxon>Bacteria</taxon>
        <taxon>Pseudomonadati</taxon>
        <taxon>Pseudomonadota</taxon>
        <taxon>Gammaproteobacteria</taxon>
        <taxon>Chromatiales</taxon>
        <taxon>Chromatiaceae</taxon>
        <taxon>Thioflavicoccus</taxon>
    </lineage>
</organism>
<reference evidence="1 2" key="1">
    <citation type="submission" date="2011-09" db="EMBL/GenBank/DDBJ databases">
        <title>Complete sequence of chromosome of Thioflavicoccus mobilis 8321.</title>
        <authorList>
            <consortium name="US DOE Joint Genome Institute"/>
            <person name="Lucas S."/>
            <person name="Han J."/>
            <person name="Lapidus A."/>
            <person name="Cheng J.-F."/>
            <person name="Goodwin L."/>
            <person name="Pitluck S."/>
            <person name="Peters L."/>
            <person name="Ovchinnikova G."/>
            <person name="Lu M."/>
            <person name="Detter J.C."/>
            <person name="Han C."/>
            <person name="Tapia R."/>
            <person name="Land M."/>
            <person name="Hauser L."/>
            <person name="Kyrpides N."/>
            <person name="Ivanova N."/>
            <person name="Pagani I."/>
            <person name="Vogl K."/>
            <person name="Liu Z."/>
            <person name="Imhoff J."/>
            <person name="Thiel V."/>
            <person name="Frigaard N.-U."/>
            <person name="Bryant D."/>
            <person name="Woyke T."/>
        </authorList>
    </citation>
    <scope>NUCLEOTIDE SEQUENCE [LARGE SCALE GENOMIC DNA]</scope>
    <source>
        <strain evidence="1 2">8321</strain>
    </source>
</reference>
<accession>L0GTX7</accession>
<dbReference type="RefSeq" id="WP_015279415.1">
    <property type="nucleotide sequence ID" value="NC_019940.1"/>
</dbReference>
<evidence type="ECO:0000313" key="2">
    <source>
        <dbReference type="Proteomes" id="UP000010816"/>
    </source>
</evidence>
<protein>
    <recommendedName>
        <fullName evidence="3">Rv0623-like transcription factor</fullName>
    </recommendedName>
</protein>
<name>L0GTX7_9GAMM</name>
<dbReference type="KEGG" id="tmb:Thimo_0406"/>
<dbReference type="OrthoDB" id="495439at2"/>
<dbReference type="EMBL" id="CP003051">
    <property type="protein sequence ID" value="AGA89267.1"/>
    <property type="molecule type" value="Genomic_DNA"/>
</dbReference>
<dbReference type="eggNOG" id="COG4423">
    <property type="taxonomic scope" value="Bacteria"/>
</dbReference>
<dbReference type="Proteomes" id="UP000010816">
    <property type="component" value="Chromosome"/>
</dbReference>
<proteinExistence type="predicted"/>
<dbReference type="AlphaFoldDB" id="L0GTX7"/>
<evidence type="ECO:0000313" key="1">
    <source>
        <dbReference type="EMBL" id="AGA89267.1"/>
    </source>
</evidence>